<evidence type="ECO:0000313" key="2">
    <source>
        <dbReference type="EMBL" id="CDO62034.1"/>
    </source>
</evidence>
<protein>
    <submittedName>
        <fullName evidence="2">Rifin</fullName>
    </submittedName>
</protein>
<reference evidence="2" key="1">
    <citation type="submission" date="2014-01" db="EMBL/GenBank/DDBJ databases">
        <authorList>
            <person name="Aslett M."/>
        </authorList>
    </citation>
    <scope>NUCLEOTIDE SEQUENCE</scope>
    <source>
        <strain evidence="2">CDC</strain>
    </source>
</reference>
<reference evidence="2" key="2">
    <citation type="submission" date="2014-05" db="EMBL/GenBank/DDBJ databases">
        <title>The genome sequences of chimpanzee malaria parasites reveal the path to human adaptation.</title>
        <authorList>
            <person name="Otto T.D."/>
            <person name="Rayner J.C."/>
            <person name="Boehme U."/>
            <person name="Pain A."/>
            <person name="Spottiswoode N."/>
            <person name="Sanders M."/>
            <person name="Quail M."/>
            <person name="Ollomo B."/>
            <person name="Renaud F."/>
            <person name="Thomas A.W."/>
            <person name="Prugnolle F."/>
            <person name="Conway D.J."/>
            <person name="Newbold C."/>
            <person name="Berriman M."/>
        </authorList>
    </citation>
    <scope>NUCLEOTIDE SEQUENCE [LARGE SCALE GENOMIC DNA]</scope>
    <source>
        <strain evidence="2">CDC</strain>
    </source>
</reference>
<dbReference type="VEuPathDB" id="PlasmoDB:PRCDC_0007200"/>
<evidence type="ECO:0000313" key="3">
    <source>
        <dbReference type="Proteomes" id="UP000027581"/>
    </source>
</evidence>
<name>A0A060RML9_PLARE</name>
<dbReference type="Proteomes" id="UP000027581">
    <property type="component" value="Unassembled WGS sequence"/>
</dbReference>
<keyword evidence="3" id="KW-1185">Reference proteome</keyword>
<accession>A0A060RML9</accession>
<gene>
    <name evidence="2" type="primary">RIF</name>
    <name evidence="2" type="ORF">PRCDC_0007200</name>
</gene>
<dbReference type="Pfam" id="PF02009">
    <property type="entry name" value="RIFIN"/>
    <property type="match status" value="1"/>
</dbReference>
<feature type="transmembrane region" description="Helical" evidence="1">
    <location>
        <begin position="81"/>
        <end position="102"/>
    </location>
</feature>
<proteinExistence type="predicted"/>
<evidence type="ECO:0000256" key="1">
    <source>
        <dbReference type="SAM" id="Phobius"/>
    </source>
</evidence>
<organism evidence="2 3">
    <name type="scientific">Plasmodium reichenowi</name>
    <dbReference type="NCBI Taxonomy" id="5854"/>
    <lineage>
        <taxon>Eukaryota</taxon>
        <taxon>Sar</taxon>
        <taxon>Alveolata</taxon>
        <taxon>Apicomplexa</taxon>
        <taxon>Aconoidasida</taxon>
        <taxon>Haemosporida</taxon>
        <taxon>Plasmodiidae</taxon>
        <taxon>Plasmodium</taxon>
        <taxon>Plasmodium (Laverania)</taxon>
    </lineage>
</organism>
<dbReference type="EMBL" id="HG810722">
    <property type="protein sequence ID" value="CDO62034.1"/>
    <property type="molecule type" value="Genomic_DNA"/>
</dbReference>
<keyword evidence="1" id="KW-1133">Transmembrane helix</keyword>
<dbReference type="InterPro" id="IPR006373">
    <property type="entry name" value="VSA_Rifin"/>
</dbReference>
<dbReference type="AlphaFoldDB" id="A0A060RML9"/>
<sequence length="122" mass="13553">RSLGGDTCQRIGTNLGIFLKDGKYGAPGTTPIETVLNEINRKATLSADHVTKTTSQSVTAAIKTEKTGVINTVYGSWETTIIASIVVIVVIVLIMVIIYLILRYRRKKKMKKKLQYIKLLEE</sequence>
<keyword evidence="1" id="KW-0472">Membrane</keyword>
<keyword evidence="1" id="KW-0812">Transmembrane</keyword>
<feature type="non-terminal residue" evidence="2">
    <location>
        <position position="1"/>
    </location>
</feature>